<protein>
    <recommendedName>
        <fullName evidence="2">DDHD domain-containing protein</fullName>
    </recommendedName>
</protein>
<dbReference type="STRING" id="879819.A0A0J0XK60"/>
<dbReference type="GO" id="GO:0004620">
    <property type="term" value="F:phospholipase activity"/>
    <property type="evidence" value="ECO:0007669"/>
    <property type="project" value="TreeGrafter"/>
</dbReference>
<dbReference type="EMBL" id="KQ087218">
    <property type="protein sequence ID" value="KLT41457.1"/>
    <property type="molecule type" value="Genomic_DNA"/>
</dbReference>
<dbReference type="GeneID" id="28981027"/>
<dbReference type="RefSeq" id="XP_018277948.1">
    <property type="nucleotide sequence ID" value="XM_018420424.1"/>
</dbReference>
<proteinExistence type="predicted"/>
<feature type="region of interest" description="Disordered" evidence="1">
    <location>
        <begin position="67"/>
        <end position="112"/>
    </location>
</feature>
<accession>A0A0J0XK60</accession>
<dbReference type="GO" id="GO:0005737">
    <property type="term" value="C:cytoplasm"/>
    <property type="evidence" value="ECO:0007669"/>
    <property type="project" value="TreeGrafter"/>
</dbReference>
<dbReference type="SMART" id="SM01127">
    <property type="entry name" value="DDHD"/>
    <property type="match status" value="1"/>
</dbReference>
<gene>
    <name evidence="3" type="ORF">CC85DRAFT_247655</name>
</gene>
<dbReference type="InterPro" id="IPR029058">
    <property type="entry name" value="AB_hydrolase_fold"/>
</dbReference>
<dbReference type="GO" id="GO:0046872">
    <property type="term" value="F:metal ion binding"/>
    <property type="evidence" value="ECO:0007669"/>
    <property type="project" value="InterPro"/>
</dbReference>
<evidence type="ECO:0000259" key="2">
    <source>
        <dbReference type="PROSITE" id="PS51043"/>
    </source>
</evidence>
<feature type="domain" description="DDHD" evidence="2">
    <location>
        <begin position="556"/>
        <end position="769"/>
    </location>
</feature>
<dbReference type="InterPro" id="IPR004177">
    <property type="entry name" value="DDHD_dom"/>
</dbReference>
<evidence type="ECO:0000313" key="4">
    <source>
        <dbReference type="Proteomes" id="UP000053611"/>
    </source>
</evidence>
<dbReference type="AlphaFoldDB" id="A0A0J0XK60"/>
<dbReference type="Proteomes" id="UP000053611">
    <property type="component" value="Unassembled WGS sequence"/>
</dbReference>
<feature type="compositionally biased region" description="Basic and acidic residues" evidence="1">
    <location>
        <begin position="687"/>
        <end position="700"/>
    </location>
</feature>
<sequence length="786" mass="87148">MEPLEVRWMHTGAKHLSLPTAPITAAETAYKAFSMDESDRIEAEWEKLSKKTQAKIVREWGRGDGEWSLKERSVGTKAKGEDNEQAIKEADEADDPPTPAASEASLPDSPEDKAEVYKSIIERTRTDPTQLDQVHGVPVSQDSLFEVDLDTLSLHPVFWPQSGPRVPVLRGTWYVENETRPCAWDLAAELEKAYQKVQPWQPAYKDELYAARVLAANGDEKLKQELPKRFGDGVAVVFEDAVRGRLITSGALDVLSRAIWSSFGETTGSYIYRGYTAAAASRAPVPVVPMAPVTENSGPPEATAKSLAKSGHSTPELEEPENGKNKKAQWPKSPTEFFARAKKEIEARQKSMEEQNAPITRSHNDDEPCTDLVLVIHGIGQHLAAQYESFNFIYAANQFRQVLRKQSDEPSISSVMRDRRCQVLPVQWRASLNLESGSSEEDAEKEESNTFTFADITIGKSIPYVREVTNSVLLDIPLFMSDHRRKMIEAVCQQANKLYRMWIARHPDFEKHGRVHIVGHSLGSALAAHILSNQPTTVPRLSDLPMAALEQATDRFIFNTSNLFLCGSPLGIFLGLRQSHIIARSGRERTMNAAPDEAELHPGNFGCMAIDSVYNIFYYTDPVAYALNATVDVRVAKKRPPLAIPSVTGSLFPSVALPPMPTMPALPTLPSISGVKKYLPFGGPSSTKREPGSKDQKTPESEEVELITEDERLAGTRGERRFAALNPRGSVDFFLPSSGVNDYVDMITAHSNYWADPNFSAFILNETFATPEDDARTGRAPEEPKE</sequence>
<dbReference type="PROSITE" id="PS51043">
    <property type="entry name" value="DDHD"/>
    <property type="match status" value="1"/>
</dbReference>
<evidence type="ECO:0000256" key="1">
    <source>
        <dbReference type="SAM" id="MobiDB-lite"/>
    </source>
</evidence>
<reference evidence="3 4" key="1">
    <citation type="submission" date="2015-03" db="EMBL/GenBank/DDBJ databases">
        <title>Genomics and transcriptomics of the oil-accumulating basidiomycete yeast T. oleaginosus allow insights into substrate utilization and the diverse evolutionary trajectories of mating systems in fungi.</title>
        <authorList>
            <consortium name="DOE Joint Genome Institute"/>
            <person name="Kourist R."/>
            <person name="Kracht O."/>
            <person name="Bracharz F."/>
            <person name="Lipzen A."/>
            <person name="Nolan M."/>
            <person name="Ohm R."/>
            <person name="Grigoriev I."/>
            <person name="Sun S."/>
            <person name="Heitman J."/>
            <person name="Bruck T."/>
            <person name="Nowrousian M."/>
        </authorList>
    </citation>
    <scope>NUCLEOTIDE SEQUENCE [LARGE SCALE GENOMIC DNA]</scope>
    <source>
        <strain evidence="3 4">IBC0246</strain>
    </source>
</reference>
<organism evidence="3 4">
    <name type="scientific">Cutaneotrichosporon oleaginosum</name>
    <dbReference type="NCBI Taxonomy" id="879819"/>
    <lineage>
        <taxon>Eukaryota</taxon>
        <taxon>Fungi</taxon>
        <taxon>Dikarya</taxon>
        <taxon>Basidiomycota</taxon>
        <taxon>Agaricomycotina</taxon>
        <taxon>Tremellomycetes</taxon>
        <taxon>Trichosporonales</taxon>
        <taxon>Trichosporonaceae</taxon>
        <taxon>Cutaneotrichosporon</taxon>
    </lineage>
</organism>
<evidence type="ECO:0000313" key="3">
    <source>
        <dbReference type="EMBL" id="KLT41457.1"/>
    </source>
</evidence>
<dbReference type="Pfam" id="PF02862">
    <property type="entry name" value="DDHD"/>
    <property type="match status" value="2"/>
</dbReference>
<feature type="region of interest" description="Disordered" evidence="1">
    <location>
        <begin position="291"/>
        <end position="333"/>
    </location>
</feature>
<keyword evidence="4" id="KW-1185">Reference proteome</keyword>
<dbReference type="OrthoDB" id="69269at2759"/>
<name>A0A0J0XK60_9TREE</name>
<dbReference type="InterPro" id="IPR058055">
    <property type="entry name" value="PA-PLA1"/>
</dbReference>
<feature type="region of interest" description="Disordered" evidence="1">
    <location>
        <begin position="680"/>
        <end position="703"/>
    </location>
</feature>
<dbReference type="PANTHER" id="PTHR23509">
    <property type="entry name" value="PA-PL1 PHOSPHOLIPASE FAMILY"/>
    <property type="match status" value="1"/>
</dbReference>
<dbReference type="PANTHER" id="PTHR23509:SF6">
    <property type="entry name" value="PHOSPHOLIPASE C1020.13C-RELATED"/>
    <property type="match status" value="1"/>
</dbReference>
<dbReference type="SUPFAM" id="SSF53474">
    <property type="entry name" value="alpha/beta-Hydrolases"/>
    <property type="match status" value="1"/>
</dbReference>
<feature type="compositionally biased region" description="Basic and acidic residues" evidence="1">
    <location>
        <begin position="67"/>
        <end position="90"/>
    </location>
</feature>